<gene>
    <name evidence="6" type="ORF">DN412_35630</name>
</gene>
<dbReference type="FunFam" id="1.10.10.10:FF:000001">
    <property type="entry name" value="LysR family transcriptional regulator"/>
    <property type="match status" value="1"/>
</dbReference>
<dbReference type="PANTHER" id="PTHR30537:SF74">
    <property type="entry name" value="HTH-TYPE TRANSCRIPTIONAL REGULATOR TRPI"/>
    <property type="match status" value="1"/>
</dbReference>
<evidence type="ECO:0000256" key="1">
    <source>
        <dbReference type="ARBA" id="ARBA00009437"/>
    </source>
</evidence>
<dbReference type="InterPro" id="IPR036388">
    <property type="entry name" value="WH-like_DNA-bd_sf"/>
</dbReference>
<evidence type="ECO:0000256" key="2">
    <source>
        <dbReference type="ARBA" id="ARBA00023015"/>
    </source>
</evidence>
<organism evidence="6 7">
    <name type="scientific">Cupriavidus lacunae</name>
    <dbReference type="NCBI Taxonomy" id="2666307"/>
    <lineage>
        <taxon>Bacteria</taxon>
        <taxon>Pseudomonadati</taxon>
        <taxon>Pseudomonadota</taxon>
        <taxon>Betaproteobacteria</taxon>
        <taxon>Burkholderiales</taxon>
        <taxon>Burkholderiaceae</taxon>
        <taxon>Cupriavidus</taxon>
    </lineage>
</organism>
<protein>
    <recommendedName>
        <fullName evidence="5">HTH lysR-type domain-containing protein</fullName>
    </recommendedName>
</protein>
<dbReference type="PROSITE" id="PS50931">
    <property type="entry name" value="HTH_LYSR"/>
    <property type="match status" value="1"/>
</dbReference>
<dbReference type="CDD" id="cd08432">
    <property type="entry name" value="PBP2_GcdR_TrpI_HvrB_AmpR_like"/>
    <property type="match status" value="1"/>
</dbReference>
<dbReference type="EMBL" id="QKWJ01000087">
    <property type="protein sequence ID" value="RDK05659.1"/>
    <property type="molecule type" value="Genomic_DNA"/>
</dbReference>
<accession>A0A370NJ80</accession>
<dbReference type="Gene3D" id="3.40.190.10">
    <property type="entry name" value="Periplasmic binding protein-like II"/>
    <property type="match status" value="2"/>
</dbReference>
<dbReference type="Gene3D" id="1.10.10.10">
    <property type="entry name" value="Winged helix-like DNA-binding domain superfamily/Winged helix DNA-binding domain"/>
    <property type="match status" value="1"/>
</dbReference>
<keyword evidence="3" id="KW-0238">DNA-binding</keyword>
<dbReference type="InterPro" id="IPR058163">
    <property type="entry name" value="LysR-type_TF_proteobact-type"/>
</dbReference>
<evidence type="ECO:0000313" key="7">
    <source>
        <dbReference type="Proteomes" id="UP000255165"/>
    </source>
</evidence>
<dbReference type="RefSeq" id="WP_115215861.1">
    <property type="nucleotide sequence ID" value="NZ_QKWJ01000087.1"/>
</dbReference>
<dbReference type="SUPFAM" id="SSF46785">
    <property type="entry name" value="Winged helix' DNA-binding domain"/>
    <property type="match status" value="1"/>
</dbReference>
<name>A0A370NJ80_9BURK</name>
<evidence type="ECO:0000259" key="5">
    <source>
        <dbReference type="PROSITE" id="PS50931"/>
    </source>
</evidence>
<dbReference type="PRINTS" id="PR00039">
    <property type="entry name" value="HTHLYSR"/>
</dbReference>
<dbReference type="GO" id="GO:0003700">
    <property type="term" value="F:DNA-binding transcription factor activity"/>
    <property type="evidence" value="ECO:0007669"/>
    <property type="project" value="InterPro"/>
</dbReference>
<dbReference type="InterPro" id="IPR005119">
    <property type="entry name" value="LysR_subst-bd"/>
</dbReference>
<dbReference type="PANTHER" id="PTHR30537">
    <property type="entry name" value="HTH-TYPE TRANSCRIPTIONAL REGULATOR"/>
    <property type="match status" value="1"/>
</dbReference>
<dbReference type="Pfam" id="PF00126">
    <property type="entry name" value="HTH_1"/>
    <property type="match status" value="1"/>
</dbReference>
<keyword evidence="2" id="KW-0805">Transcription regulation</keyword>
<evidence type="ECO:0000256" key="3">
    <source>
        <dbReference type="ARBA" id="ARBA00023125"/>
    </source>
</evidence>
<proteinExistence type="inferred from homology"/>
<dbReference type="InterPro" id="IPR000847">
    <property type="entry name" value="LysR_HTH_N"/>
</dbReference>
<dbReference type="GO" id="GO:0006351">
    <property type="term" value="P:DNA-templated transcription"/>
    <property type="evidence" value="ECO:0007669"/>
    <property type="project" value="TreeGrafter"/>
</dbReference>
<comment type="caution">
    <text evidence="6">The sequence shown here is derived from an EMBL/GenBank/DDBJ whole genome shotgun (WGS) entry which is preliminary data.</text>
</comment>
<dbReference type="InterPro" id="IPR036390">
    <property type="entry name" value="WH_DNA-bd_sf"/>
</dbReference>
<feature type="domain" description="HTH lysR-type" evidence="5">
    <location>
        <begin position="4"/>
        <end position="61"/>
    </location>
</feature>
<dbReference type="GO" id="GO:0043565">
    <property type="term" value="F:sequence-specific DNA binding"/>
    <property type="evidence" value="ECO:0007669"/>
    <property type="project" value="TreeGrafter"/>
</dbReference>
<sequence length="297" mass="33537">MTSLPLTALRAFEKVAEHLNFTRAGEALHVSQSAVSQQVSLLEERVGKRLVERSGRTLRLTPHGELLAAACQRSFTALERALQQISRGDSQSLQFKVPPTFAMKWLMPRLPEFQVLHPEIELHISTSVHPVDFESEDVDVGMLRAEEPDTRLYAFPVMSETGILVCSPRLWGKRKPRLVELESMTLLHSVNRPNDWGLWLQLMGRPSLRLANQIEFGFSLLMYQAAIEGLGICIAQPEFVEDDLATGRLIAPFPEIVETGRKHFLVCPARRRHDPAIARFFSWVQSGAKELKPGRAR</sequence>
<keyword evidence="4" id="KW-0804">Transcription</keyword>
<evidence type="ECO:0000313" key="6">
    <source>
        <dbReference type="EMBL" id="RDK05659.1"/>
    </source>
</evidence>
<comment type="similarity">
    <text evidence="1">Belongs to the LysR transcriptional regulatory family.</text>
</comment>
<keyword evidence="7" id="KW-1185">Reference proteome</keyword>
<evidence type="ECO:0000256" key="4">
    <source>
        <dbReference type="ARBA" id="ARBA00023163"/>
    </source>
</evidence>
<dbReference type="AlphaFoldDB" id="A0A370NJ80"/>
<reference evidence="7" key="1">
    <citation type="submission" date="2018-06" db="EMBL/GenBank/DDBJ databases">
        <authorList>
            <person name="Feng T."/>
            <person name="Jeon C.O."/>
        </authorList>
    </citation>
    <scope>NUCLEOTIDE SEQUENCE [LARGE SCALE GENOMIC DNA]</scope>
    <source>
        <strain evidence="7">S23</strain>
    </source>
</reference>
<dbReference type="SUPFAM" id="SSF53850">
    <property type="entry name" value="Periplasmic binding protein-like II"/>
    <property type="match status" value="1"/>
</dbReference>
<dbReference type="Pfam" id="PF03466">
    <property type="entry name" value="LysR_substrate"/>
    <property type="match status" value="1"/>
</dbReference>
<dbReference type="Proteomes" id="UP000255165">
    <property type="component" value="Unassembled WGS sequence"/>
</dbReference>